<proteinExistence type="predicted"/>
<comment type="caution">
    <text evidence="1">The sequence shown here is derived from an EMBL/GenBank/DDBJ whole genome shotgun (WGS) entry which is preliminary data.</text>
</comment>
<dbReference type="Proteomes" id="UP001320706">
    <property type="component" value="Unassembled WGS sequence"/>
</dbReference>
<dbReference type="EMBL" id="JAMKPW020000040">
    <property type="protein sequence ID" value="KAK8198487.1"/>
    <property type="molecule type" value="Genomic_DNA"/>
</dbReference>
<keyword evidence="2" id="KW-1185">Reference proteome</keyword>
<evidence type="ECO:0000313" key="1">
    <source>
        <dbReference type="EMBL" id="KAK8198487.1"/>
    </source>
</evidence>
<evidence type="ECO:0000313" key="2">
    <source>
        <dbReference type="Proteomes" id="UP001320706"/>
    </source>
</evidence>
<reference evidence="1" key="1">
    <citation type="submission" date="2024-02" db="EMBL/GenBank/DDBJ databases">
        <title>Metagenome Assembled Genome of Zalaria obscura JY119.</title>
        <authorList>
            <person name="Vighnesh L."/>
            <person name="Jagadeeshwari U."/>
            <person name="Venkata Ramana C."/>
            <person name="Sasikala C."/>
        </authorList>
    </citation>
    <scope>NUCLEOTIDE SEQUENCE</scope>
    <source>
        <strain evidence="1">JY119</strain>
    </source>
</reference>
<name>A0ACC3S658_9PEZI</name>
<sequence>MADNGAPAEESPAQRQARLRREKRNAKITAQGSDRLAKITGLSGRPAPATENAPSPAITAQPKPMSASVDDPDEVDISDHAYTPQSRNALSRSFTPQQNPFAGMPGFGAPGAPGDADADPMMRMMQQMMAGGGPMGGDPNDPNGPMGELPPFMRAMMSGQQRTQEQQQNQPAPTSSTYMWRIIHAVFALGLALYIALTSTFNGSKLSRAQSVESMDFDPKLFYIFATAELVLQSSRYFVEKGQLQGGGWLATIANTGLVPEPWGGYIRVAGRYSVIWQTIVGDAMTIVFVLGCLAWWRGMAAA</sequence>
<gene>
    <name evidence="1" type="ORF">M8818_006352</name>
</gene>
<protein>
    <submittedName>
        <fullName evidence="1">Uncharacterized protein</fullName>
    </submittedName>
</protein>
<accession>A0ACC3S658</accession>
<organism evidence="1 2">
    <name type="scientific">Zalaria obscura</name>
    <dbReference type="NCBI Taxonomy" id="2024903"/>
    <lineage>
        <taxon>Eukaryota</taxon>
        <taxon>Fungi</taxon>
        <taxon>Dikarya</taxon>
        <taxon>Ascomycota</taxon>
        <taxon>Pezizomycotina</taxon>
        <taxon>Dothideomycetes</taxon>
        <taxon>Dothideomycetidae</taxon>
        <taxon>Dothideales</taxon>
        <taxon>Zalariaceae</taxon>
        <taxon>Zalaria</taxon>
    </lineage>
</organism>